<gene>
    <name evidence="11" type="ORF">A3C88_00555</name>
</gene>
<dbReference type="GO" id="GO:0008233">
    <property type="term" value="F:peptidase activity"/>
    <property type="evidence" value="ECO:0007669"/>
    <property type="project" value="UniProtKB-KW"/>
</dbReference>
<feature type="transmembrane region" description="Helical" evidence="10">
    <location>
        <begin position="153"/>
        <end position="172"/>
    </location>
</feature>
<comment type="similarity">
    <text evidence="2">Belongs to the protease PrsW family.</text>
</comment>
<dbReference type="Proteomes" id="UP000178117">
    <property type="component" value="Unassembled WGS sequence"/>
</dbReference>
<keyword evidence="5" id="KW-0645">Protease</keyword>
<dbReference type="GO" id="GO:0005886">
    <property type="term" value="C:plasma membrane"/>
    <property type="evidence" value="ECO:0007669"/>
    <property type="project" value="UniProtKB-SubCell"/>
</dbReference>
<dbReference type="PIRSF" id="PIRSF016933">
    <property type="entry name" value="PrsW"/>
    <property type="match status" value="1"/>
</dbReference>
<dbReference type="EMBL" id="MGJZ01000022">
    <property type="protein sequence ID" value="OGN16922.1"/>
    <property type="molecule type" value="Genomic_DNA"/>
</dbReference>
<proteinExistence type="inferred from homology"/>
<evidence type="ECO:0000313" key="12">
    <source>
        <dbReference type="Proteomes" id="UP000178117"/>
    </source>
</evidence>
<feature type="transmembrane region" description="Helical" evidence="10">
    <location>
        <begin position="6"/>
        <end position="24"/>
    </location>
</feature>
<evidence type="ECO:0000256" key="10">
    <source>
        <dbReference type="SAM" id="Phobius"/>
    </source>
</evidence>
<evidence type="ECO:0000256" key="1">
    <source>
        <dbReference type="ARBA" id="ARBA00004651"/>
    </source>
</evidence>
<organism evidence="11 12">
    <name type="scientific">Candidatus Yanofskybacteria bacterium RIFCSPHIGHO2_02_FULL_50_12</name>
    <dbReference type="NCBI Taxonomy" id="1802685"/>
    <lineage>
        <taxon>Bacteria</taxon>
        <taxon>Candidatus Yanofskyibacteriota</taxon>
    </lineage>
</organism>
<dbReference type="AlphaFoldDB" id="A0A1F8FV49"/>
<dbReference type="STRING" id="1802685.A3C88_00555"/>
<evidence type="ECO:0000256" key="5">
    <source>
        <dbReference type="ARBA" id="ARBA00022670"/>
    </source>
</evidence>
<dbReference type="PANTHER" id="PTHR36844:SF1">
    <property type="entry name" value="PROTEASE PRSW"/>
    <property type="match status" value="1"/>
</dbReference>
<evidence type="ECO:0000256" key="2">
    <source>
        <dbReference type="ARBA" id="ARBA00009165"/>
    </source>
</evidence>
<accession>A0A1F8FV49</accession>
<comment type="subcellular location">
    <subcellularLocation>
        <location evidence="1">Cell membrane</location>
        <topology evidence="1">Multi-pass membrane protein</topology>
    </subcellularLocation>
</comment>
<evidence type="ECO:0000256" key="3">
    <source>
        <dbReference type="ARBA" id="ARBA00018997"/>
    </source>
</evidence>
<dbReference type="Pfam" id="PF13367">
    <property type="entry name" value="PrsW-protease"/>
    <property type="match status" value="1"/>
</dbReference>
<feature type="transmembrane region" description="Helical" evidence="10">
    <location>
        <begin position="109"/>
        <end position="133"/>
    </location>
</feature>
<evidence type="ECO:0000256" key="4">
    <source>
        <dbReference type="ARBA" id="ARBA00022475"/>
    </source>
</evidence>
<dbReference type="PANTHER" id="PTHR36844">
    <property type="entry name" value="PROTEASE PRSW"/>
    <property type="match status" value="1"/>
</dbReference>
<dbReference type="InterPro" id="IPR026898">
    <property type="entry name" value="PrsW"/>
</dbReference>
<dbReference type="InterPro" id="IPR023596">
    <property type="entry name" value="Peptidase_PrsW_arch/bac"/>
</dbReference>
<evidence type="ECO:0000256" key="6">
    <source>
        <dbReference type="ARBA" id="ARBA00022692"/>
    </source>
</evidence>
<evidence type="ECO:0000256" key="8">
    <source>
        <dbReference type="ARBA" id="ARBA00022989"/>
    </source>
</evidence>
<evidence type="ECO:0000256" key="7">
    <source>
        <dbReference type="ARBA" id="ARBA00022801"/>
    </source>
</evidence>
<comment type="caution">
    <text evidence="11">The sequence shown here is derived from an EMBL/GenBank/DDBJ whole genome shotgun (WGS) entry which is preliminary data.</text>
</comment>
<feature type="transmembrane region" description="Helical" evidence="10">
    <location>
        <begin position="77"/>
        <end position="97"/>
    </location>
</feature>
<protein>
    <recommendedName>
        <fullName evidence="3">Protease PrsW</fullName>
    </recommendedName>
</protein>
<dbReference type="GO" id="GO:0006508">
    <property type="term" value="P:proteolysis"/>
    <property type="evidence" value="ECO:0007669"/>
    <property type="project" value="UniProtKB-KW"/>
</dbReference>
<evidence type="ECO:0000256" key="9">
    <source>
        <dbReference type="ARBA" id="ARBA00023136"/>
    </source>
</evidence>
<sequence>MPLSNAVILVVLGLLPSLLWLSYFIKRDIHPEPKYLVTKVFLMGIIVSPLAILFQIAFTKLGDFSAYNIFQGGSPGFFLWASFVEEFIKFYAVRMVALNSPDFDEPVDAMIYMMVAGLGFAAIENILVLFRTIPDGAEIALKVWAFRALGATLLHALSSALVGYFLAMAWFFRDHHRKLLIIGLVLATVFHFSFNMFLSTADNQFLGILKGTGLLLVMSFLVSLLFDRIKQRHARLTASQVHAA</sequence>
<keyword evidence="4" id="KW-1003">Cell membrane</keyword>
<keyword evidence="6 10" id="KW-0812">Transmembrane</keyword>
<feature type="transmembrane region" description="Helical" evidence="10">
    <location>
        <begin position="204"/>
        <end position="226"/>
    </location>
</feature>
<reference evidence="11 12" key="1">
    <citation type="journal article" date="2016" name="Nat. Commun.">
        <title>Thousands of microbial genomes shed light on interconnected biogeochemical processes in an aquifer system.</title>
        <authorList>
            <person name="Anantharaman K."/>
            <person name="Brown C.T."/>
            <person name="Hug L.A."/>
            <person name="Sharon I."/>
            <person name="Castelle C.J."/>
            <person name="Probst A.J."/>
            <person name="Thomas B.C."/>
            <person name="Singh A."/>
            <person name="Wilkins M.J."/>
            <person name="Karaoz U."/>
            <person name="Brodie E.L."/>
            <person name="Williams K.H."/>
            <person name="Hubbard S.S."/>
            <person name="Banfield J.F."/>
        </authorList>
    </citation>
    <scope>NUCLEOTIDE SEQUENCE [LARGE SCALE GENOMIC DNA]</scope>
</reference>
<feature type="transmembrane region" description="Helical" evidence="10">
    <location>
        <begin position="179"/>
        <end position="198"/>
    </location>
</feature>
<keyword evidence="8 10" id="KW-1133">Transmembrane helix</keyword>
<evidence type="ECO:0000313" key="11">
    <source>
        <dbReference type="EMBL" id="OGN16922.1"/>
    </source>
</evidence>
<feature type="transmembrane region" description="Helical" evidence="10">
    <location>
        <begin position="36"/>
        <end position="57"/>
    </location>
</feature>
<name>A0A1F8FV49_9BACT</name>
<keyword evidence="7" id="KW-0378">Hydrolase</keyword>
<keyword evidence="9 10" id="KW-0472">Membrane</keyword>